<evidence type="ECO:0008006" key="5">
    <source>
        <dbReference type="Google" id="ProtNLM"/>
    </source>
</evidence>
<evidence type="ECO:0000256" key="2">
    <source>
        <dbReference type="SAM" id="SignalP"/>
    </source>
</evidence>
<accession>A0A375YQJ0</accession>
<evidence type="ECO:0000256" key="1">
    <source>
        <dbReference type="ARBA" id="ARBA00022729"/>
    </source>
</evidence>
<dbReference type="EMBL" id="UEGS01000001">
    <property type="protein sequence ID" value="SRX83351.1"/>
    <property type="molecule type" value="Genomic_DNA"/>
</dbReference>
<sequence length="253" mass="25699">MKLRWLGALSIVWVLLPASACPAAAAPAPGASDVVAPEPDPVVGEAAPVAHAAGVIAPGADALIQSAPPSTTTAPNGWTLTVGARDEAIRNVNPLTTALSSRNYEVSGVFNGMLRGPEGSEPPRGVLEVGYQIGCGIDMGANGVTITNSAGVTPSLGLLGLDGEGEFIDGIAPVLSTPFVGGVAIGLRPGLINTVPVGRKEFTGNDPWVSISGFNVKIDGCVGESFIRSYAVLTHATDQSDSILGYYGTIRKV</sequence>
<feature type="signal peptide" evidence="2">
    <location>
        <begin position="1"/>
        <end position="25"/>
    </location>
</feature>
<evidence type="ECO:0000313" key="4">
    <source>
        <dbReference type="Proteomes" id="UP000252008"/>
    </source>
</evidence>
<dbReference type="STRING" id="39692.BST38_15730"/>
<organism evidence="3 4">
    <name type="scientific">Mycolicibacterium parafortuitum</name>
    <name type="common">Mycobacterium parafortuitum</name>
    <dbReference type="NCBI Taxonomy" id="39692"/>
    <lineage>
        <taxon>Bacteria</taxon>
        <taxon>Bacillati</taxon>
        <taxon>Actinomycetota</taxon>
        <taxon>Actinomycetes</taxon>
        <taxon>Mycobacteriales</taxon>
        <taxon>Mycobacteriaceae</taxon>
        <taxon>Mycolicibacterium</taxon>
    </lineage>
</organism>
<dbReference type="InterPro" id="IPR015286">
    <property type="entry name" value="Porin_fam_mycobact-type"/>
</dbReference>
<dbReference type="AlphaFoldDB" id="A0A375YQJ0"/>
<gene>
    <name evidence="3" type="ORF">MPP7335_05130</name>
</gene>
<dbReference type="RefSeq" id="WP_083144263.1">
    <property type="nucleotide sequence ID" value="NZ_MVID01000013.1"/>
</dbReference>
<dbReference type="Gene3D" id="2.60.40.1650">
    <property type="entry name" value="Porin MspA (Ig-like beta-sandwich domain)"/>
    <property type="match status" value="2"/>
</dbReference>
<keyword evidence="4" id="KW-1185">Reference proteome</keyword>
<dbReference type="Proteomes" id="UP000252008">
    <property type="component" value="Unassembled WGS sequence"/>
</dbReference>
<protein>
    <recommendedName>
        <fullName evidence="5">MspA protein</fullName>
    </recommendedName>
</protein>
<dbReference type="Pfam" id="PF09203">
    <property type="entry name" value="MspA"/>
    <property type="match status" value="1"/>
</dbReference>
<evidence type="ECO:0000313" key="3">
    <source>
        <dbReference type="EMBL" id="SRX83351.1"/>
    </source>
</evidence>
<dbReference type="SUPFAM" id="SSF56959">
    <property type="entry name" value="Leukocidin-like"/>
    <property type="match status" value="1"/>
</dbReference>
<dbReference type="InterPro" id="IPR036435">
    <property type="entry name" value="Leukocidin/porin_MspA_sf"/>
</dbReference>
<name>A0A375YQJ0_MYCPF</name>
<proteinExistence type="predicted"/>
<keyword evidence="1 2" id="KW-0732">Signal</keyword>
<reference evidence="3 4" key="1">
    <citation type="submission" date="2018-05" db="EMBL/GenBank/DDBJ databases">
        <authorList>
            <consortium name="IHU Genomes"/>
        </authorList>
    </citation>
    <scope>NUCLEOTIDE SEQUENCE [LARGE SCALE GENOMIC DNA]</scope>
    <source>
        <strain evidence="3 4">P7335</strain>
    </source>
</reference>
<feature type="chain" id="PRO_5016772393" description="MspA protein" evidence="2">
    <location>
        <begin position="26"/>
        <end position="253"/>
    </location>
</feature>